<evidence type="ECO:0000256" key="2">
    <source>
        <dbReference type="ARBA" id="ARBA00023125"/>
    </source>
</evidence>
<dbReference type="PROSITE" id="PS50932">
    <property type="entry name" value="HTH_LACI_2"/>
    <property type="match status" value="1"/>
</dbReference>
<dbReference type="Gene3D" id="1.10.260.40">
    <property type="entry name" value="lambda repressor-like DNA-binding domains"/>
    <property type="match status" value="1"/>
</dbReference>
<feature type="domain" description="HTH lacI-type" evidence="4">
    <location>
        <begin position="4"/>
        <end position="60"/>
    </location>
</feature>
<keyword evidence="1" id="KW-0805">Transcription regulation</keyword>
<dbReference type="PANTHER" id="PTHR30146">
    <property type="entry name" value="LACI-RELATED TRANSCRIPTIONAL REPRESSOR"/>
    <property type="match status" value="1"/>
</dbReference>
<keyword evidence="6" id="KW-1185">Reference proteome</keyword>
<dbReference type="InterPro" id="IPR001761">
    <property type="entry name" value="Peripla_BP/Lac1_sug-bd_dom"/>
</dbReference>
<dbReference type="SUPFAM" id="SSF53822">
    <property type="entry name" value="Periplasmic binding protein-like I"/>
    <property type="match status" value="1"/>
</dbReference>
<keyword evidence="3" id="KW-0804">Transcription</keyword>
<dbReference type="GO" id="GO:0000976">
    <property type="term" value="F:transcription cis-regulatory region binding"/>
    <property type="evidence" value="ECO:0007669"/>
    <property type="project" value="TreeGrafter"/>
</dbReference>
<dbReference type="PRINTS" id="PR00036">
    <property type="entry name" value="HTHLACI"/>
</dbReference>
<reference evidence="5 6" key="1">
    <citation type="submission" date="2020-10" db="EMBL/GenBank/DDBJ databases">
        <title>Haloactinobacterium sp. RN3S43, a bacterium isolated from saline soil.</title>
        <authorList>
            <person name="Sun J.-Q."/>
        </authorList>
    </citation>
    <scope>NUCLEOTIDE SEQUENCE [LARGE SCALE GENOMIC DNA]</scope>
    <source>
        <strain evidence="5 6">RN3S43</strain>
    </source>
</reference>
<evidence type="ECO:0000313" key="5">
    <source>
        <dbReference type="EMBL" id="QOR70093.1"/>
    </source>
</evidence>
<dbReference type="CDD" id="cd06267">
    <property type="entry name" value="PBP1_LacI_sugar_binding-like"/>
    <property type="match status" value="1"/>
</dbReference>
<evidence type="ECO:0000256" key="3">
    <source>
        <dbReference type="ARBA" id="ARBA00023163"/>
    </source>
</evidence>
<proteinExistence type="predicted"/>
<dbReference type="PROSITE" id="PS00356">
    <property type="entry name" value="HTH_LACI_1"/>
    <property type="match status" value="1"/>
</dbReference>
<dbReference type="Gene3D" id="3.40.50.2300">
    <property type="match status" value="2"/>
</dbReference>
<evidence type="ECO:0000259" key="4">
    <source>
        <dbReference type="PROSITE" id="PS50932"/>
    </source>
</evidence>
<keyword evidence="2 5" id="KW-0238">DNA-binding</keyword>
<sequence length="346" mass="35991">MASVTLSDVAREAGVSLATASRAINGSANRTVRPDLQQRVLAAAARLGYSPDANAQAMARGRTSTLGLIVHDIADPYFSSIAAGVTTATEAAGLMVTLASTGHRPEKELAFIDLLQSQRARAIVIAGGRQDAEEANERLRAALATYRSRGGTVAVIGQPILDVHTVAIDNVGGAAELARALHGRGYRQFAVLTGPAPHLTARERTEGFTTALAGLGVEVPADRVVASEFTRDGGYEAMTELISRQADHRRRDGLGSLAVFAVNDVMAMGAMAATRDAGMRVGEDVGIAGFDDIVTLRDVTPGLSTVAVPLVDAGVRATRMALDSDGDAVVEQLDTVVVLRDSTPGP</sequence>
<accession>A0A7M1STZ6</accession>
<dbReference type="KEGG" id="halt:IM660_15890"/>
<dbReference type="Pfam" id="PF00532">
    <property type="entry name" value="Peripla_BP_1"/>
    <property type="match status" value="1"/>
</dbReference>
<dbReference type="InterPro" id="IPR010982">
    <property type="entry name" value="Lambda_DNA-bd_dom_sf"/>
</dbReference>
<dbReference type="InterPro" id="IPR000843">
    <property type="entry name" value="HTH_LacI"/>
</dbReference>
<dbReference type="Pfam" id="PF00356">
    <property type="entry name" value="LacI"/>
    <property type="match status" value="1"/>
</dbReference>
<dbReference type="PANTHER" id="PTHR30146:SF153">
    <property type="entry name" value="LACTOSE OPERON REPRESSOR"/>
    <property type="match status" value="1"/>
</dbReference>
<dbReference type="EMBL" id="CP063169">
    <property type="protein sequence ID" value="QOR70093.1"/>
    <property type="molecule type" value="Genomic_DNA"/>
</dbReference>
<dbReference type="AlphaFoldDB" id="A0A7M1STZ6"/>
<evidence type="ECO:0000256" key="1">
    <source>
        <dbReference type="ARBA" id="ARBA00023015"/>
    </source>
</evidence>
<gene>
    <name evidence="5" type="ORF">IM660_15890</name>
</gene>
<dbReference type="CDD" id="cd01392">
    <property type="entry name" value="HTH_LacI"/>
    <property type="match status" value="1"/>
</dbReference>
<evidence type="ECO:0000313" key="6">
    <source>
        <dbReference type="Proteomes" id="UP000593758"/>
    </source>
</evidence>
<name>A0A7M1STZ6_9MICO</name>
<dbReference type="Proteomes" id="UP000593758">
    <property type="component" value="Chromosome"/>
</dbReference>
<protein>
    <submittedName>
        <fullName evidence="5">LacI family DNA-binding transcriptional regulator</fullName>
    </submittedName>
</protein>
<dbReference type="SMART" id="SM00354">
    <property type="entry name" value="HTH_LACI"/>
    <property type="match status" value="1"/>
</dbReference>
<dbReference type="InterPro" id="IPR028082">
    <property type="entry name" value="Peripla_BP_I"/>
</dbReference>
<dbReference type="GO" id="GO:0003700">
    <property type="term" value="F:DNA-binding transcription factor activity"/>
    <property type="evidence" value="ECO:0007669"/>
    <property type="project" value="TreeGrafter"/>
</dbReference>
<dbReference type="RefSeq" id="WP_193496784.1">
    <property type="nucleotide sequence ID" value="NZ_CP063169.1"/>
</dbReference>
<dbReference type="SUPFAM" id="SSF47413">
    <property type="entry name" value="lambda repressor-like DNA-binding domains"/>
    <property type="match status" value="1"/>
</dbReference>
<organism evidence="5 6">
    <name type="scientific">Ruania alkalisoli</name>
    <dbReference type="NCBI Taxonomy" id="2779775"/>
    <lineage>
        <taxon>Bacteria</taxon>
        <taxon>Bacillati</taxon>
        <taxon>Actinomycetota</taxon>
        <taxon>Actinomycetes</taxon>
        <taxon>Micrococcales</taxon>
        <taxon>Ruaniaceae</taxon>
        <taxon>Ruania</taxon>
    </lineage>
</organism>